<evidence type="ECO:0000313" key="2">
    <source>
        <dbReference type="Proteomes" id="UP001064489"/>
    </source>
</evidence>
<keyword evidence="2" id="KW-1185">Reference proteome</keyword>
<reference evidence="1" key="1">
    <citation type="journal article" date="2022" name="Plant J.">
        <title>Strategies of tolerance reflected in two North American maple genomes.</title>
        <authorList>
            <person name="McEvoy S.L."/>
            <person name="Sezen U.U."/>
            <person name="Trouern-Trend A."/>
            <person name="McMahon S.M."/>
            <person name="Schaberg P.G."/>
            <person name="Yang J."/>
            <person name="Wegrzyn J.L."/>
            <person name="Swenson N.G."/>
        </authorList>
    </citation>
    <scope>NUCLEOTIDE SEQUENCE</scope>
    <source>
        <strain evidence="1">91603</strain>
    </source>
</reference>
<protein>
    <submittedName>
        <fullName evidence="1">Uncharacterized protein</fullName>
    </submittedName>
</protein>
<dbReference type="AlphaFoldDB" id="A0AAD5JLT7"/>
<sequence length="89" mass="9971">MKDFLCSFVSNSDVCAKSQNCGACFCCILTRGESRRLCGAYINFCIYEELFIAQTSEKLSLRSASALREDVRLRLALNVADNPNNHNQL</sequence>
<organism evidence="1 2">
    <name type="scientific">Acer negundo</name>
    <name type="common">Box elder</name>
    <dbReference type="NCBI Taxonomy" id="4023"/>
    <lineage>
        <taxon>Eukaryota</taxon>
        <taxon>Viridiplantae</taxon>
        <taxon>Streptophyta</taxon>
        <taxon>Embryophyta</taxon>
        <taxon>Tracheophyta</taxon>
        <taxon>Spermatophyta</taxon>
        <taxon>Magnoliopsida</taxon>
        <taxon>eudicotyledons</taxon>
        <taxon>Gunneridae</taxon>
        <taxon>Pentapetalae</taxon>
        <taxon>rosids</taxon>
        <taxon>malvids</taxon>
        <taxon>Sapindales</taxon>
        <taxon>Sapindaceae</taxon>
        <taxon>Hippocastanoideae</taxon>
        <taxon>Acereae</taxon>
        <taxon>Acer</taxon>
    </lineage>
</organism>
<dbReference type="EMBL" id="JAJSOW010000003">
    <property type="protein sequence ID" value="KAI9195951.1"/>
    <property type="molecule type" value="Genomic_DNA"/>
</dbReference>
<proteinExistence type="predicted"/>
<evidence type="ECO:0000313" key="1">
    <source>
        <dbReference type="EMBL" id="KAI9195951.1"/>
    </source>
</evidence>
<accession>A0AAD5JLT7</accession>
<comment type="caution">
    <text evidence="1">The sequence shown here is derived from an EMBL/GenBank/DDBJ whole genome shotgun (WGS) entry which is preliminary data.</text>
</comment>
<reference evidence="1" key="2">
    <citation type="submission" date="2023-02" db="EMBL/GenBank/DDBJ databases">
        <authorList>
            <person name="Swenson N.G."/>
            <person name="Wegrzyn J.L."/>
            <person name="Mcevoy S.L."/>
        </authorList>
    </citation>
    <scope>NUCLEOTIDE SEQUENCE</scope>
    <source>
        <strain evidence="1">91603</strain>
        <tissue evidence="1">Leaf</tissue>
    </source>
</reference>
<gene>
    <name evidence="1" type="ORF">LWI28_019675</name>
</gene>
<name>A0AAD5JLT7_ACENE</name>
<dbReference type="Proteomes" id="UP001064489">
    <property type="component" value="Chromosome 1"/>
</dbReference>